<dbReference type="InterPro" id="IPR027417">
    <property type="entry name" value="P-loop_NTPase"/>
</dbReference>
<dbReference type="InterPro" id="IPR045427">
    <property type="entry name" value="MoxR"/>
</dbReference>
<dbReference type="GO" id="GO:0005524">
    <property type="term" value="F:ATP binding"/>
    <property type="evidence" value="ECO:0007669"/>
    <property type="project" value="UniProtKB-KW"/>
</dbReference>
<keyword evidence="1" id="KW-0963">Cytoplasm</keyword>
<proteinExistence type="predicted"/>
<sequence>MDIAPWGYHHPSFGTVSMSSLAQAQNPARLIPIQERLPRLLAALGEGLYERQDALRLGLLAALSGESLFLLGPPGIAKSLIARRLKLAFHDARHFEYLMTRFSTPEEVFGPLSIQALKEDGKYLRLTAGYLPEAEVVFLDEIWKAGPAILNTLLTAINERQFRNGDSQHPIPMRLLVTASNELPAPDSGLEALYDRMLVRIWMDRVQEKSNFQAMLASDGHAHQNLPESLQIRGDEYEQWQSQIEQVRLPDACFELIYQLRQQLDSQLAHRCYVSDRRWKKAVRLIKASAFFNGRDEVAPLDLLLFKDCLWHDEESRTTLMEMMTEFSRLYGYQQLAMTRQLLALRDQFKQLKQSVAQRLCTKARQRKQWFGRRARGIEIPLANARPFGKQVHFHLLTPAPLDGSDPERLTRTLVFDRTLLSHWRPTGEALVGYQFGNPKEGHYELVLDDELRLQVLDIQRQQIPLVLMERNAIPEVVLEPWLQALDEQLVQVGKVMQELKQQRSLFERHQQHLFISSRWLQQVEDSFFVLNRDLELLRSELVQWRERLPRLDE</sequence>
<protein>
    <submittedName>
        <fullName evidence="6">ATPase</fullName>
    </submittedName>
</protein>
<name>A0A6S5BYH8_AERVE</name>
<accession>A0A6S5BYH8</accession>
<keyword evidence="3" id="KW-0378">Hydrolase</keyword>
<dbReference type="EMBL" id="AP022038">
    <property type="protein sequence ID" value="BBR37964.1"/>
    <property type="molecule type" value="Genomic_DNA"/>
</dbReference>
<dbReference type="SMART" id="SM00382">
    <property type="entry name" value="AAA"/>
    <property type="match status" value="1"/>
</dbReference>
<dbReference type="PANTHER" id="PTHR32204">
    <property type="entry name" value="ATPASE RAVA"/>
    <property type="match status" value="1"/>
</dbReference>
<evidence type="ECO:0000313" key="7">
    <source>
        <dbReference type="Proteomes" id="UP000515442"/>
    </source>
</evidence>
<evidence type="ECO:0000256" key="4">
    <source>
        <dbReference type="ARBA" id="ARBA00022840"/>
    </source>
</evidence>
<dbReference type="InterPro" id="IPR046932">
    <property type="entry name" value="RavA_LARA_sf"/>
</dbReference>
<evidence type="ECO:0000256" key="1">
    <source>
        <dbReference type="ARBA" id="ARBA00022490"/>
    </source>
</evidence>
<dbReference type="Pfam" id="PF17868">
    <property type="entry name" value="AAA_lid_8"/>
    <property type="match status" value="1"/>
</dbReference>
<dbReference type="InterPro" id="IPR050513">
    <property type="entry name" value="RavA_ATPases"/>
</dbReference>
<dbReference type="Gene3D" id="2.40.128.430">
    <property type="match status" value="1"/>
</dbReference>
<keyword evidence="2" id="KW-0547">Nucleotide-binding</keyword>
<gene>
    <name evidence="6" type="ORF">WP3W19E03_04890</name>
</gene>
<dbReference type="InterPro" id="IPR022547">
    <property type="entry name" value="ATPase_RavA_C"/>
</dbReference>
<evidence type="ECO:0000313" key="6">
    <source>
        <dbReference type="EMBL" id="BBR37964.1"/>
    </source>
</evidence>
<dbReference type="Gene3D" id="3.40.50.300">
    <property type="entry name" value="P-loop containing nucleotide triphosphate hydrolases"/>
    <property type="match status" value="1"/>
</dbReference>
<keyword evidence="4" id="KW-0067">ATP-binding</keyword>
<dbReference type="Pfam" id="PF20030">
    <property type="entry name" value="bpMoxR"/>
    <property type="match status" value="1"/>
</dbReference>
<dbReference type="Pfam" id="PF12592">
    <property type="entry name" value="ATPase_RavA_C"/>
    <property type="match status" value="1"/>
</dbReference>
<reference evidence="6 7" key="1">
    <citation type="submission" date="2019-12" db="EMBL/GenBank/DDBJ databases">
        <title>complete genome sequences of Aeromonas veronii str. WP3-W19-ESBL-03 isolated from wastewater treatment plant effluent.</title>
        <authorList>
            <person name="Sekizuka T."/>
            <person name="Itokawa K."/>
            <person name="Yatsu K."/>
            <person name="Inamine Y."/>
            <person name="Kuroda M."/>
        </authorList>
    </citation>
    <scope>NUCLEOTIDE SEQUENCE [LARGE SCALE GENOMIC DNA]</scope>
    <source>
        <strain evidence="6 7">WP3-W19-ESBL-03</strain>
    </source>
</reference>
<evidence type="ECO:0000256" key="3">
    <source>
        <dbReference type="ARBA" id="ARBA00022801"/>
    </source>
</evidence>
<dbReference type="AlphaFoldDB" id="A0A6S5BYH8"/>
<keyword evidence="5" id="KW-0143">Chaperone</keyword>
<dbReference type="GO" id="GO:0016787">
    <property type="term" value="F:hydrolase activity"/>
    <property type="evidence" value="ECO:0007669"/>
    <property type="project" value="UniProtKB-KW"/>
</dbReference>
<evidence type="ECO:0000256" key="2">
    <source>
        <dbReference type="ARBA" id="ARBA00022741"/>
    </source>
</evidence>
<dbReference type="CDD" id="cd00009">
    <property type="entry name" value="AAA"/>
    <property type="match status" value="1"/>
</dbReference>
<evidence type="ECO:0000256" key="5">
    <source>
        <dbReference type="ARBA" id="ARBA00023186"/>
    </source>
</evidence>
<organism evidence="6 7">
    <name type="scientific">Aeromonas veronii</name>
    <dbReference type="NCBI Taxonomy" id="654"/>
    <lineage>
        <taxon>Bacteria</taxon>
        <taxon>Pseudomonadati</taxon>
        <taxon>Pseudomonadota</taxon>
        <taxon>Gammaproteobacteria</taxon>
        <taxon>Aeromonadales</taxon>
        <taxon>Aeromonadaceae</taxon>
        <taxon>Aeromonas</taxon>
    </lineage>
</organism>
<dbReference type="Proteomes" id="UP000515442">
    <property type="component" value="Chromosome"/>
</dbReference>
<dbReference type="InterPro" id="IPR041538">
    <property type="entry name" value="RavA-like_AAA_lid"/>
</dbReference>
<dbReference type="Gene3D" id="1.20.58.1510">
    <property type="match status" value="1"/>
</dbReference>
<dbReference type="InterPro" id="IPR003593">
    <property type="entry name" value="AAA+_ATPase"/>
</dbReference>
<dbReference type="SUPFAM" id="SSF52540">
    <property type="entry name" value="P-loop containing nucleoside triphosphate hydrolases"/>
    <property type="match status" value="1"/>
</dbReference>
<dbReference type="PANTHER" id="PTHR32204:SF0">
    <property type="entry name" value="ATPASE RAVA"/>
    <property type="match status" value="1"/>
</dbReference>